<dbReference type="AlphaFoldDB" id="A0A4Y2BQB3"/>
<comment type="caution">
    <text evidence="1">The sequence shown here is derived from an EMBL/GenBank/DDBJ whole genome shotgun (WGS) entry which is preliminary data.</text>
</comment>
<name>A0A4Y2BQB3_ARAVE</name>
<proteinExistence type="predicted"/>
<accession>A0A4Y2BQB3</accession>
<dbReference type="Proteomes" id="UP000499080">
    <property type="component" value="Unassembled WGS sequence"/>
</dbReference>
<protein>
    <submittedName>
        <fullName evidence="1">Uncharacterized protein</fullName>
    </submittedName>
</protein>
<sequence length="161" mass="18481">MNIEHLCVVENPLEPSFTTIWHQPLDHIAGISSSNAYGQYCSKANPLGILGVGISRIRWVGLTEYLQPNDIPRNGLITMRQLRERPDGKVFRFETRLHRRIAVYVGLVYVNSDIEGQTSSFWYGAKGWRACNRLRYRLRHLTTGKNCELHPEIGFALLKQT</sequence>
<dbReference type="EMBL" id="BGPR01000102">
    <property type="protein sequence ID" value="GBL94400.1"/>
    <property type="molecule type" value="Genomic_DNA"/>
</dbReference>
<keyword evidence="2" id="KW-1185">Reference proteome</keyword>
<organism evidence="1 2">
    <name type="scientific">Araneus ventricosus</name>
    <name type="common">Orbweaver spider</name>
    <name type="synonym">Epeira ventricosa</name>
    <dbReference type="NCBI Taxonomy" id="182803"/>
    <lineage>
        <taxon>Eukaryota</taxon>
        <taxon>Metazoa</taxon>
        <taxon>Ecdysozoa</taxon>
        <taxon>Arthropoda</taxon>
        <taxon>Chelicerata</taxon>
        <taxon>Arachnida</taxon>
        <taxon>Araneae</taxon>
        <taxon>Araneomorphae</taxon>
        <taxon>Entelegynae</taxon>
        <taxon>Araneoidea</taxon>
        <taxon>Araneidae</taxon>
        <taxon>Araneus</taxon>
    </lineage>
</organism>
<evidence type="ECO:0000313" key="2">
    <source>
        <dbReference type="Proteomes" id="UP000499080"/>
    </source>
</evidence>
<evidence type="ECO:0000313" key="1">
    <source>
        <dbReference type="EMBL" id="GBL94400.1"/>
    </source>
</evidence>
<reference evidence="1 2" key="1">
    <citation type="journal article" date="2019" name="Sci. Rep.">
        <title>Orb-weaving spider Araneus ventricosus genome elucidates the spidroin gene catalogue.</title>
        <authorList>
            <person name="Kono N."/>
            <person name="Nakamura H."/>
            <person name="Ohtoshi R."/>
            <person name="Moran D.A.P."/>
            <person name="Shinohara A."/>
            <person name="Yoshida Y."/>
            <person name="Fujiwara M."/>
            <person name="Mori M."/>
            <person name="Tomita M."/>
            <person name="Arakawa K."/>
        </authorList>
    </citation>
    <scope>NUCLEOTIDE SEQUENCE [LARGE SCALE GENOMIC DNA]</scope>
</reference>
<gene>
    <name evidence="1" type="ORF">AVEN_7372_1</name>
</gene>